<sequence>MKRGIGISPKRKVLIMKILRMASGTVAALAVVTTLAAVEPAAARDRLSPGAAAAIGVLGGLAVGGAIAASQSPVYAAPAPVYVAPPPPVYVEEAAPVYYAPPPRRAYVERCFTERYNEWVPGWGWEQRRRRICN</sequence>
<proteinExistence type="predicted"/>
<evidence type="ECO:0008006" key="3">
    <source>
        <dbReference type="Google" id="ProtNLM"/>
    </source>
</evidence>
<keyword evidence="2" id="KW-1185">Reference proteome</keyword>
<name>A0A512BM32_9HYPH</name>
<protein>
    <recommendedName>
        <fullName evidence="3">Lectin-like protein BA14k</fullName>
    </recommendedName>
</protein>
<accession>A0A512BM32</accession>
<gene>
    <name evidence="1" type="ORF">MAE02_07170</name>
</gene>
<evidence type="ECO:0000313" key="1">
    <source>
        <dbReference type="EMBL" id="GEO13021.1"/>
    </source>
</evidence>
<organism evidence="1 2">
    <name type="scientific">Microvirga aerophila</name>
    <dbReference type="NCBI Taxonomy" id="670291"/>
    <lineage>
        <taxon>Bacteria</taxon>
        <taxon>Pseudomonadati</taxon>
        <taxon>Pseudomonadota</taxon>
        <taxon>Alphaproteobacteria</taxon>
        <taxon>Hyphomicrobiales</taxon>
        <taxon>Methylobacteriaceae</taxon>
        <taxon>Microvirga</taxon>
    </lineage>
</organism>
<dbReference type="AlphaFoldDB" id="A0A512BM32"/>
<dbReference type="Proteomes" id="UP000321085">
    <property type="component" value="Unassembled WGS sequence"/>
</dbReference>
<dbReference type="EMBL" id="BJYU01000004">
    <property type="protein sequence ID" value="GEO13021.1"/>
    <property type="molecule type" value="Genomic_DNA"/>
</dbReference>
<reference evidence="1 2" key="1">
    <citation type="submission" date="2019-07" db="EMBL/GenBank/DDBJ databases">
        <title>Whole genome shotgun sequence of Microvirga aerophila NBRC 106136.</title>
        <authorList>
            <person name="Hosoyama A."/>
            <person name="Uohara A."/>
            <person name="Ohji S."/>
            <person name="Ichikawa N."/>
        </authorList>
    </citation>
    <scope>NUCLEOTIDE SEQUENCE [LARGE SCALE GENOMIC DNA]</scope>
    <source>
        <strain evidence="1 2">NBRC 106136</strain>
    </source>
</reference>
<comment type="caution">
    <text evidence="1">The sequence shown here is derived from an EMBL/GenBank/DDBJ whole genome shotgun (WGS) entry which is preliminary data.</text>
</comment>
<evidence type="ECO:0000313" key="2">
    <source>
        <dbReference type="Proteomes" id="UP000321085"/>
    </source>
</evidence>